<keyword evidence="2" id="KW-1185">Reference proteome</keyword>
<sequence>MEKLKLPSDYDYLGVSQENDEYIFKIKQIKEEPSGLICKLAASLARQESKLETSYCKRVSHHASDLQQACCDKHIANYRKKYADEPQIRNPDNPLRKPVVYTTQPEGLQLWKRDCVTERLQLLFSSGFGNPLRLCAYAGRSYFHQNRGKVQNRRVMFTFIERDLTKNSGNALI</sequence>
<protein>
    <submittedName>
        <fullName evidence="1">Uncharacterized protein</fullName>
    </submittedName>
</protein>
<dbReference type="Proteomes" id="UP000499080">
    <property type="component" value="Unassembled WGS sequence"/>
</dbReference>
<dbReference type="AlphaFoldDB" id="A0A4Y2V0A9"/>
<evidence type="ECO:0000313" key="2">
    <source>
        <dbReference type="Proteomes" id="UP000499080"/>
    </source>
</evidence>
<reference evidence="1 2" key="1">
    <citation type="journal article" date="2019" name="Sci. Rep.">
        <title>Orb-weaving spider Araneus ventricosus genome elucidates the spidroin gene catalogue.</title>
        <authorList>
            <person name="Kono N."/>
            <person name="Nakamura H."/>
            <person name="Ohtoshi R."/>
            <person name="Moran D.A.P."/>
            <person name="Shinohara A."/>
            <person name="Yoshida Y."/>
            <person name="Fujiwara M."/>
            <person name="Mori M."/>
            <person name="Tomita M."/>
            <person name="Arakawa K."/>
        </authorList>
    </citation>
    <scope>NUCLEOTIDE SEQUENCE [LARGE SCALE GENOMIC DNA]</scope>
</reference>
<name>A0A4Y2V0A9_ARAVE</name>
<gene>
    <name evidence="1" type="ORF">AVEN_169046_1</name>
</gene>
<comment type="caution">
    <text evidence="1">The sequence shown here is derived from an EMBL/GenBank/DDBJ whole genome shotgun (WGS) entry which is preliminary data.</text>
</comment>
<dbReference type="EMBL" id="BGPR01042232">
    <property type="protein sequence ID" value="GBO18633.1"/>
    <property type="molecule type" value="Genomic_DNA"/>
</dbReference>
<organism evidence="1 2">
    <name type="scientific">Araneus ventricosus</name>
    <name type="common">Orbweaver spider</name>
    <name type="synonym">Epeira ventricosa</name>
    <dbReference type="NCBI Taxonomy" id="182803"/>
    <lineage>
        <taxon>Eukaryota</taxon>
        <taxon>Metazoa</taxon>
        <taxon>Ecdysozoa</taxon>
        <taxon>Arthropoda</taxon>
        <taxon>Chelicerata</taxon>
        <taxon>Arachnida</taxon>
        <taxon>Araneae</taxon>
        <taxon>Araneomorphae</taxon>
        <taxon>Entelegynae</taxon>
        <taxon>Araneoidea</taxon>
        <taxon>Araneidae</taxon>
        <taxon>Araneus</taxon>
    </lineage>
</organism>
<proteinExistence type="predicted"/>
<evidence type="ECO:0000313" key="1">
    <source>
        <dbReference type="EMBL" id="GBO18633.1"/>
    </source>
</evidence>
<accession>A0A4Y2V0A9</accession>